<reference evidence="15" key="1">
    <citation type="submission" date="2019-11" db="EMBL/GenBank/DDBJ databases">
        <title>Genomic insights into an expanded diversity of filamentous marine cyanobacteria reveals the extraordinary biosynthetic potential of Moorea and Okeania.</title>
        <authorList>
            <person name="Ferreira Leao T."/>
            <person name="Wang M."/>
            <person name="Moss N."/>
            <person name="Da Silva R."/>
            <person name="Sanders J."/>
            <person name="Nurk S."/>
            <person name="Gurevich A."/>
            <person name="Humphrey G."/>
            <person name="Reher R."/>
            <person name="Zhu Q."/>
            <person name="Belda-Ferre P."/>
            <person name="Glukhov E."/>
            <person name="Rex R."/>
            <person name="Dorrestein P.C."/>
            <person name="Knight R."/>
            <person name="Pevzner P."/>
            <person name="Gerwick W.H."/>
            <person name="Gerwick L."/>
        </authorList>
    </citation>
    <scope>NUCLEOTIDE SEQUENCE</scope>
    <source>
        <strain evidence="15">SIO1C4</strain>
    </source>
</reference>
<feature type="modified residue" description="Phosphohistidine" evidence="7">
    <location>
        <position position="49"/>
    </location>
</feature>
<evidence type="ECO:0000256" key="1">
    <source>
        <dbReference type="ARBA" id="ARBA00000085"/>
    </source>
</evidence>
<feature type="non-terminal residue" evidence="15">
    <location>
        <position position="1157"/>
    </location>
</feature>
<evidence type="ECO:0000313" key="15">
    <source>
        <dbReference type="EMBL" id="NER29787.1"/>
    </source>
</evidence>
<sequence length="1157" mass="126902">MSKDKELEIQLQFLEEAQEYLDTIESVLVGLASSAIDGHKMDAVLRAAHSVKGGAGMMGYQTLSQLAHRLEDAFKVLKAQRNSIEVDAELESLLLRGVDHLRQVLELNRQQREVEPVWLEKEVEPVLAQLRWRLGEPVADDANTMLGPEEGANVAALLFETEVEGCLTRLETVLADPQAPCLEEELSIMAQELEGLGEMLQLGAFSSLCRAVIERLAMVPEQVMETAQLALQAWRRSQALVLVGQTNNLPMQLESVGNLSTPSTTLSTSTDSSNEELPDNHIPAEELPDNWRATPLTEPVTEVVEDHSIPTETLLDSWQELQVIAAEFENSHPVAKAVPAVTQEDVLPPEVAELWPRESVSAQLPTESVGVNSSSSPLPHSHIPSESVFSPTNSPEAPPLQVVGEVPSSEYGSWAPPGSQSAHRWQEVNSDVPSSSDHRGEKSRETTLQENTVRIPVRQLDRLSDLFGELTIERNGLSLHLGRLRQLMETLKSRVSTLEQLNARLRTTYDQVATGANAVGLGLTASSQSLAWLELTQPRLLLPEITPQEHQFNREFDALEMDRYCDLHLLSQEVMETIVQIQEVTTDLELGLEDSDQSARQLNRTSKQLQTNLTRVRMRPLSDLVGRFSRALRDLCLQYHKQVELKVVGKGTLIDRTILEALCDPLMHLVRNAFDHGIESPQARQAQGKSPQGIIEIKAAHRGNHTLITVSDDGNGINLEKIRSRAQEMGLDAELLAAASVDDLLSLIFEPGFSTAEEVTALSGRGVGMDVVRNNLKDIRGEIRVDTVPGRGTTFTLTVPFTLSVARILLVESNGMLLALPTDVVEEMILLQPEEILTTVGNEFLQWEGKMVSLKRLGSMLQFNCPRRVVQPEGTPGISEPTVMMIAAGEQLVAVQVDRCWGEREVAIRQVEGTLAMPPGFVNCAILGDGQVVPVVDASEMLRSMASYHGCNDGDVKSLPPQPVSAADGAHGNVYGVQPWARHTLVSTAVASNGVSPTPFAPVPQRILPQGHQGFDQLCAYTPPAGDVCSHHQDTILVVDDSINVRRFLALALQRAGYFVEQAKDGQDALEKLLSGLLVQAVICDIEMPRLDGYGFLARIKSEPSLTHLPIAMLTSRSGDKHRQLAMSLGASAYFSKPYNERILLKTLEDVIGATKV</sequence>
<dbReference type="InterPro" id="IPR008207">
    <property type="entry name" value="Sig_transdc_His_kin_Hpt_dom"/>
</dbReference>
<dbReference type="GO" id="GO:0000155">
    <property type="term" value="F:phosphorelay sensor kinase activity"/>
    <property type="evidence" value="ECO:0007669"/>
    <property type="project" value="InterPro"/>
</dbReference>
<dbReference type="InterPro" id="IPR037006">
    <property type="entry name" value="CheA-like_homodim_sf"/>
</dbReference>
<feature type="compositionally biased region" description="Polar residues" evidence="10">
    <location>
        <begin position="418"/>
        <end position="435"/>
    </location>
</feature>
<feature type="compositionally biased region" description="Low complexity" evidence="10">
    <location>
        <begin position="260"/>
        <end position="272"/>
    </location>
</feature>
<dbReference type="CDD" id="cd00088">
    <property type="entry name" value="HPT"/>
    <property type="match status" value="1"/>
</dbReference>
<dbReference type="PRINTS" id="PR00344">
    <property type="entry name" value="BCTRLSENSOR"/>
</dbReference>
<feature type="domain" description="Response regulatory" evidence="12">
    <location>
        <begin position="1035"/>
        <end position="1152"/>
    </location>
</feature>
<dbReference type="SMART" id="SM00260">
    <property type="entry name" value="CheW"/>
    <property type="match status" value="1"/>
</dbReference>
<dbReference type="SUPFAM" id="SSF50341">
    <property type="entry name" value="CheW-like"/>
    <property type="match status" value="1"/>
</dbReference>
<evidence type="ECO:0000259" key="14">
    <source>
        <dbReference type="PROSITE" id="PS50894"/>
    </source>
</evidence>
<keyword evidence="5 15" id="KW-0418">Kinase</keyword>
<dbReference type="Pfam" id="PF02518">
    <property type="entry name" value="HATPase_c"/>
    <property type="match status" value="1"/>
</dbReference>
<dbReference type="PANTHER" id="PTHR43395:SF1">
    <property type="entry name" value="CHEMOTAXIS PROTEIN CHEA"/>
    <property type="match status" value="1"/>
</dbReference>
<feature type="region of interest" description="Disordered" evidence="10">
    <location>
        <begin position="254"/>
        <end position="287"/>
    </location>
</feature>
<proteinExistence type="predicted"/>
<dbReference type="InterPro" id="IPR011006">
    <property type="entry name" value="CheY-like_superfamily"/>
</dbReference>
<comment type="catalytic activity">
    <reaction evidence="1">
        <text>ATP + protein L-histidine = ADP + protein N-phospho-L-histidine.</text>
        <dbReference type="EC" id="2.7.13.3"/>
    </reaction>
</comment>
<dbReference type="InterPro" id="IPR051315">
    <property type="entry name" value="Bact_Chemotaxis_CheA"/>
</dbReference>
<dbReference type="Gene3D" id="3.30.565.10">
    <property type="entry name" value="Histidine kinase-like ATPase, C-terminal domain"/>
    <property type="match status" value="1"/>
</dbReference>
<feature type="domain" description="CheW-like" evidence="13">
    <location>
        <begin position="805"/>
        <end position="947"/>
    </location>
</feature>
<evidence type="ECO:0000256" key="9">
    <source>
        <dbReference type="SAM" id="Coils"/>
    </source>
</evidence>
<dbReference type="SUPFAM" id="SSF55874">
    <property type="entry name" value="ATPase domain of HSP90 chaperone/DNA topoisomerase II/histidine kinase"/>
    <property type="match status" value="1"/>
</dbReference>
<accession>A0A6B3NDX3</accession>
<dbReference type="InterPro" id="IPR036890">
    <property type="entry name" value="HATPase_C_sf"/>
</dbReference>
<feature type="coiled-coil region" evidence="9">
    <location>
        <begin position="481"/>
        <end position="508"/>
    </location>
</feature>
<protein>
    <recommendedName>
        <fullName evidence="2">histidine kinase</fullName>
        <ecNumber evidence="2">2.7.13.3</ecNumber>
    </recommendedName>
</protein>
<dbReference type="Pfam" id="PF01584">
    <property type="entry name" value="CheW"/>
    <property type="match status" value="1"/>
</dbReference>
<dbReference type="InterPro" id="IPR036061">
    <property type="entry name" value="CheW-like_dom_sf"/>
</dbReference>
<evidence type="ECO:0000256" key="3">
    <source>
        <dbReference type="ARBA" id="ARBA00022553"/>
    </source>
</evidence>
<dbReference type="PROSITE" id="PS50109">
    <property type="entry name" value="HIS_KIN"/>
    <property type="match status" value="1"/>
</dbReference>
<keyword evidence="4" id="KW-0808">Transferase</keyword>
<dbReference type="PROSITE" id="PS50894">
    <property type="entry name" value="HPT"/>
    <property type="match status" value="1"/>
</dbReference>
<dbReference type="SUPFAM" id="SSF52172">
    <property type="entry name" value="CheY-like"/>
    <property type="match status" value="1"/>
</dbReference>
<comment type="caution">
    <text evidence="15">The sequence shown here is derived from an EMBL/GenBank/DDBJ whole genome shotgun (WGS) entry which is preliminary data.</text>
</comment>
<evidence type="ECO:0000256" key="8">
    <source>
        <dbReference type="PROSITE-ProRule" id="PRU00169"/>
    </source>
</evidence>
<evidence type="ECO:0000256" key="10">
    <source>
        <dbReference type="SAM" id="MobiDB-lite"/>
    </source>
</evidence>
<dbReference type="Gene3D" id="1.20.120.160">
    <property type="entry name" value="HPT domain"/>
    <property type="match status" value="1"/>
</dbReference>
<dbReference type="CDD" id="cd16916">
    <property type="entry name" value="HATPase_CheA-like"/>
    <property type="match status" value="1"/>
</dbReference>
<dbReference type="Pfam" id="PF00072">
    <property type="entry name" value="Response_reg"/>
    <property type="match status" value="1"/>
</dbReference>
<dbReference type="Gene3D" id="2.30.30.40">
    <property type="entry name" value="SH3 Domains"/>
    <property type="match status" value="1"/>
</dbReference>
<dbReference type="InterPro" id="IPR036097">
    <property type="entry name" value="HisK_dim/P_sf"/>
</dbReference>
<gene>
    <name evidence="15" type="ORF">F6J89_19755</name>
</gene>
<dbReference type="FunFam" id="3.30.565.10:FF:000016">
    <property type="entry name" value="Chemotaxis protein CheA, putative"/>
    <property type="match status" value="1"/>
</dbReference>
<dbReference type="InterPro" id="IPR004358">
    <property type="entry name" value="Sig_transdc_His_kin-like_C"/>
</dbReference>
<dbReference type="AlphaFoldDB" id="A0A6B3NDX3"/>
<dbReference type="EC" id="2.7.13.3" evidence="2"/>
<evidence type="ECO:0000256" key="7">
    <source>
        <dbReference type="PROSITE-ProRule" id="PRU00110"/>
    </source>
</evidence>
<evidence type="ECO:0000256" key="5">
    <source>
        <dbReference type="ARBA" id="ARBA00022777"/>
    </source>
</evidence>
<dbReference type="GO" id="GO:0006935">
    <property type="term" value="P:chemotaxis"/>
    <property type="evidence" value="ECO:0007669"/>
    <property type="project" value="InterPro"/>
</dbReference>
<feature type="compositionally biased region" description="Low complexity" evidence="10">
    <location>
        <begin position="373"/>
        <end position="387"/>
    </location>
</feature>
<evidence type="ECO:0000256" key="2">
    <source>
        <dbReference type="ARBA" id="ARBA00012438"/>
    </source>
</evidence>
<dbReference type="InterPro" id="IPR003594">
    <property type="entry name" value="HATPase_dom"/>
</dbReference>
<dbReference type="InterPro" id="IPR005467">
    <property type="entry name" value="His_kinase_dom"/>
</dbReference>
<dbReference type="InterPro" id="IPR004105">
    <property type="entry name" value="CheA-like_dim"/>
</dbReference>
<dbReference type="PROSITE" id="PS50110">
    <property type="entry name" value="RESPONSE_REGULATORY"/>
    <property type="match status" value="1"/>
</dbReference>
<feature type="region of interest" description="Disordered" evidence="10">
    <location>
        <begin position="365"/>
        <end position="447"/>
    </location>
</feature>
<dbReference type="InterPro" id="IPR001789">
    <property type="entry name" value="Sig_transdc_resp-reg_receiver"/>
</dbReference>
<dbReference type="Pfam" id="PF01627">
    <property type="entry name" value="Hpt"/>
    <property type="match status" value="1"/>
</dbReference>
<keyword evidence="3 8" id="KW-0597">Phosphoprotein</keyword>
<evidence type="ECO:0000256" key="4">
    <source>
        <dbReference type="ARBA" id="ARBA00022679"/>
    </source>
</evidence>
<feature type="compositionally biased region" description="Basic and acidic residues" evidence="10">
    <location>
        <begin position="436"/>
        <end position="447"/>
    </location>
</feature>
<dbReference type="InterPro" id="IPR036641">
    <property type="entry name" value="HPT_dom_sf"/>
</dbReference>
<evidence type="ECO:0000259" key="12">
    <source>
        <dbReference type="PROSITE" id="PS50110"/>
    </source>
</evidence>
<dbReference type="SMART" id="SM00387">
    <property type="entry name" value="HATPase_c"/>
    <property type="match status" value="1"/>
</dbReference>
<dbReference type="InterPro" id="IPR002545">
    <property type="entry name" value="CheW-lke_dom"/>
</dbReference>
<dbReference type="Gene3D" id="3.40.50.2300">
    <property type="match status" value="1"/>
</dbReference>
<dbReference type="SUPFAM" id="SSF47226">
    <property type="entry name" value="Histidine-containing phosphotransfer domain, HPT domain"/>
    <property type="match status" value="1"/>
</dbReference>
<dbReference type="Gene3D" id="1.10.287.560">
    <property type="entry name" value="Histidine kinase CheA-like, homodimeric domain"/>
    <property type="match status" value="1"/>
</dbReference>
<dbReference type="Pfam" id="PF02895">
    <property type="entry name" value="H-kinase_dim"/>
    <property type="match status" value="1"/>
</dbReference>
<dbReference type="PANTHER" id="PTHR43395">
    <property type="entry name" value="SENSOR HISTIDINE KINASE CHEA"/>
    <property type="match status" value="1"/>
</dbReference>
<dbReference type="GO" id="GO:0005737">
    <property type="term" value="C:cytoplasm"/>
    <property type="evidence" value="ECO:0007669"/>
    <property type="project" value="InterPro"/>
</dbReference>
<feature type="modified residue" description="4-aspartylphosphate" evidence="8">
    <location>
        <position position="1085"/>
    </location>
</feature>
<keyword evidence="9" id="KW-0175">Coiled coil</keyword>
<dbReference type="SMART" id="SM00448">
    <property type="entry name" value="REC"/>
    <property type="match status" value="1"/>
</dbReference>
<dbReference type="SMART" id="SM00073">
    <property type="entry name" value="HPT"/>
    <property type="match status" value="1"/>
</dbReference>
<keyword evidence="6" id="KW-0902">Two-component regulatory system</keyword>
<organism evidence="15">
    <name type="scientific">Symploca sp. SIO1C4</name>
    <dbReference type="NCBI Taxonomy" id="2607765"/>
    <lineage>
        <taxon>Bacteria</taxon>
        <taxon>Bacillati</taxon>
        <taxon>Cyanobacteriota</taxon>
        <taxon>Cyanophyceae</taxon>
        <taxon>Coleofasciculales</taxon>
        <taxon>Coleofasciculaceae</taxon>
        <taxon>Symploca</taxon>
    </lineage>
</organism>
<feature type="domain" description="Histidine kinase" evidence="11">
    <location>
        <begin position="569"/>
        <end position="803"/>
    </location>
</feature>
<evidence type="ECO:0000259" key="13">
    <source>
        <dbReference type="PROSITE" id="PS50851"/>
    </source>
</evidence>
<evidence type="ECO:0000259" key="11">
    <source>
        <dbReference type="PROSITE" id="PS50109"/>
    </source>
</evidence>
<dbReference type="EMBL" id="JAAHFQ010000430">
    <property type="protein sequence ID" value="NER29787.1"/>
    <property type="molecule type" value="Genomic_DNA"/>
</dbReference>
<feature type="coiled-coil region" evidence="9">
    <location>
        <begin position="592"/>
        <end position="619"/>
    </location>
</feature>
<dbReference type="SUPFAM" id="SSF47384">
    <property type="entry name" value="Homodimeric domain of signal transducing histidine kinase"/>
    <property type="match status" value="1"/>
</dbReference>
<dbReference type="PROSITE" id="PS50851">
    <property type="entry name" value="CHEW"/>
    <property type="match status" value="1"/>
</dbReference>
<dbReference type="SMART" id="SM01231">
    <property type="entry name" value="H-kinase_dim"/>
    <property type="match status" value="1"/>
</dbReference>
<name>A0A6B3NDX3_9CYAN</name>
<evidence type="ECO:0000256" key="6">
    <source>
        <dbReference type="ARBA" id="ARBA00023012"/>
    </source>
</evidence>
<feature type="domain" description="HPt" evidence="14">
    <location>
        <begin position="2"/>
        <end position="108"/>
    </location>
</feature>